<feature type="region of interest" description="Disordered" evidence="1">
    <location>
        <begin position="1"/>
        <end position="44"/>
    </location>
</feature>
<feature type="compositionally biased region" description="Polar residues" evidence="1">
    <location>
        <begin position="31"/>
        <end position="44"/>
    </location>
</feature>
<feature type="region of interest" description="Disordered" evidence="1">
    <location>
        <begin position="181"/>
        <end position="227"/>
    </location>
</feature>
<sequence>MSKPVSPASDLSTNPSVVAPSLPNEVASGYPSPTASSSQTDISDTTNKVRKKCIDIYRKHEDLPPLEPISLDDLLGTKLVKYSWNGKRLMLNPDPNAHPDHEDFENMKILKLALPHPHRHPELLSIVCKAFDYDEMDYRLAYDRHLACFNLITDVEIPTPWGDDSPEDTFASAFEELEEKFAKEDAKEKEEETNGSETLGSEDTEDGNDSEEIDSPPAIKGPGKGKRSFDVLSQVATAGTDFDCDSSFSSLDAAERLLSTPPAKKQAFAVKSPEY</sequence>
<feature type="compositionally biased region" description="Basic and acidic residues" evidence="1">
    <location>
        <begin position="181"/>
        <end position="192"/>
    </location>
</feature>
<name>A0A9N8HPL0_9STRA</name>
<proteinExistence type="predicted"/>
<evidence type="ECO:0000313" key="3">
    <source>
        <dbReference type="Proteomes" id="UP001153069"/>
    </source>
</evidence>
<dbReference type="Proteomes" id="UP001153069">
    <property type="component" value="Unassembled WGS sequence"/>
</dbReference>
<accession>A0A9N8HPL0</accession>
<evidence type="ECO:0000256" key="1">
    <source>
        <dbReference type="SAM" id="MobiDB-lite"/>
    </source>
</evidence>
<feature type="compositionally biased region" description="Acidic residues" evidence="1">
    <location>
        <begin position="200"/>
        <end position="214"/>
    </location>
</feature>
<evidence type="ECO:0000313" key="2">
    <source>
        <dbReference type="EMBL" id="CAB9521366.1"/>
    </source>
</evidence>
<protein>
    <submittedName>
        <fullName evidence="2">Uncharacterized protein</fullName>
    </submittedName>
</protein>
<reference evidence="2" key="1">
    <citation type="submission" date="2020-06" db="EMBL/GenBank/DDBJ databases">
        <authorList>
            <consortium name="Plant Systems Biology data submission"/>
        </authorList>
    </citation>
    <scope>NUCLEOTIDE SEQUENCE</scope>
    <source>
        <strain evidence="2">D6</strain>
    </source>
</reference>
<dbReference type="AlphaFoldDB" id="A0A9N8HPL0"/>
<gene>
    <name evidence="2" type="ORF">SEMRO_1188_G250630.1</name>
</gene>
<organism evidence="2 3">
    <name type="scientific">Seminavis robusta</name>
    <dbReference type="NCBI Taxonomy" id="568900"/>
    <lineage>
        <taxon>Eukaryota</taxon>
        <taxon>Sar</taxon>
        <taxon>Stramenopiles</taxon>
        <taxon>Ochrophyta</taxon>
        <taxon>Bacillariophyta</taxon>
        <taxon>Bacillariophyceae</taxon>
        <taxon>Bacillariophycidae</taxon>
        <taxon>Naviculales</taxon>
        <taxon>Naviculaceae</taxon>
        <taxon>Seminavis</taxon>
    </lineage>
</organism>
<keyword evidence="3" id="KW-1185">Reference proteome</keyword>
<comment type="caution">
    <text evidence="2">The sequence shown here is derived from an EMBL/GenBank/DDBJ whole genome shotgun (WGS) entry which is preliminary data.</text>
</comment>
<dbReference type="EMBL" id="CAICTM010001186">
    <property type="protein sequence ID" value="CAB9521366.1"/>
    <property type="molecule type" value="Genomic_DNA"/>
</dbReference>